<organism evidence="10 11">
    <name type="scientific">Roseateles toxinivorans</name>
    <dbReference type="NCBI Taxonomy" id="270368"/>
    <lineage>
        <taxon>Bacteria</taxon>
        <taxon>Pseudomonadati</taxon>
        <taxon>Pseudomonadota</taxon>
        <taxon>Betaproteobacteria</taxon>
        <taxon>Burkholderiales</taxon>
        <taxon>Sphaerotilaceae</taxon>
        <taxon>Roseateles</taxon>
    </lineage>
</organism>
<dbReference type="PANTHER" id="PTHR32309:SF13">
    <property type="entry name" value="FERRIC ENTEROBACTIN TRANSPORT PROTEIN FEPE"/>
    <property type="match status" value="1"/>
</dbReference>
<proteinExistence type="predicted"/>
<dbReference type="GO" id="GO:0005886">
    <property type="term" value="C:plasma membrane"/>
    <property type="evidence" value="ECO:0007669"/>
    <property type="project" value="UniProtKB-SubCell"/>
</dbReference>
<dbReference type="InParanoid" id="A0A4R6QNL9"/>
<evidence type="ECO:0000256" key="2">
    <source>
        <dbReference type="ARBA" id="ARBA00022475"/>
    </source>
</evidence>
<keyword evidence="4 7" id="KW-1133">Transmembrane helix</keyword>
<accession>A0A4R6QNL9</accession>
<evidence type="ECO:0000313" key="11">
    <source>
        <dbReference type="Proteomes" id="UP000295361"/>
    </source>
</evidence>
<dbReference type="Pfam" id="PF13807">
    <property type="entry name" value="GNVR"/>
    <property type="match status" value="1"/>
</dbReference>
<dbReference type="OrthoDB" id="8559110at2"/>
<sequence>MSNADHDVDQVMQLGSAFVADLVRALDYHRWLIVATTLGAVLTTYGAMQFVSEEYESTARLLVKLGRENVEVPVSVEKGGLISNGVRKEDINSEIQMLSARSQLEAAVDALGPAAFKMAPPPPQTLFQKVKYELRRAVRWTKAQFKELSILLNLRPRLSEREEAVTLVQKALRVEREKDSDVISIAARLPSADLAMQVVDMVVKLYLEKRVEVRRERGMSSFFDEQLQTLREQLRLLDASRLQLREGQQISTIGEERSLLLGRLQLLSKEAQSDEGEMKLLRLPAGAVPATDAAVLARLSSQPNHEQLRAKLTELRIRRTELLQRFRDDAEAVQRVDREVAQIEATLRQSIEAQQTERRTVAAGIETRLRALNRAESELERIERDRAVALQTFQTYAKRSEEARVSEALDLRRVSNIAVLNQAERPIEAVSPRKLLMVGLALPLGLLVGLALALFLEYLNQTIRDERDLGAADKALFLGRLRTKVRRT</sequence>
<evidence type="ECO:0000256" key="4">
    <source>
        <dbReference type="ARBA" id="ARBA00022989"/>
    </source>
</evidence>
<keyword evidence="5 7" id="KW-0472">Membrane</keyword>
<name>A0A4R6QNL9_9BURK</name>
<keyword evidence="6" id="KW-0175">Coiled coil</keyword>
<keyword evidence="2" id="KW-1003">Cell membrane</keyword>
<gene>
    <name evidence="10" type="ORF">DES47_103493</name>
</gene>
<feature type="domain" description="Tyrosine-protein kinase G-rich" evidence="9">
    <location>
        <begin position="379"/>
        <end position="455"/>
    </location>
</feature>
<reference evidence="10 11" key="1">
    <citation type="submission" date="2019-03" db="EMBL/GenBank/DDBJ databases">
        <title>Genomic Encyclopedia of Type Strains, Phase IV (KMG-IV): sequencing the most valuable type-strain genomes for metagenomic binning, comparative biology and taxonomic classification.</title>
        <authorList>
            <person name="Goeker M."/>
        </authorList>
    </citation>
    <scope>NUCLEOTIDE SEQUENCE [LARGE SCALE GENOMIC DNA]</scope>
    <source>
        <strain evidence="10 11">DSM 16998</strain>
    </source>
</reference>
<dbReference type="RefSeq" id="WP_133701285.1">
    <property type="nucleotide sequence ID" value="NZ_SNXS01000003.1"/>
</dbReference>
<feature type="coiled-coil region" evidence="6">
    <location>
        <begin position="365"/>
        <end position="392"/>
    </location>
</feature>
<evidence type="ECO:0000256" key="3">
    <source>
        <dbReference type="ARBA" id="ARBA00022692"/>
    </source>
</evidence>
<dbReference type="AlphaFoldDB" id="A0A4R6QNL9"/>
<evidence type="ECO:0000256" key="6">
    <source>
        <dbReference type="SAM" id="Coils"/>
    </source>
</evidence>
<protein>
    <submittedName>
        <fullName evidence="10">Uncharacterized protein involved in exopolysaccharide biosynthesis</fullName>
    </submittedName>
</protein>
<dbReference type="PANTHER" id="PTHR32309">
    <property type="entry name" value="TYROSINE-PROTEIN KINASE"/>
    <property type="match status" value="1"/>
</dbReference>
<evidence type="ECO:0000256" key="5">
    <source>
        <dbReference type="ARBA" id="ARBA00023136"/>
    </source>
</evidence>
<dbReference type="GO" id="GO:0004713">
    <property type="term" value="F:protein tyrosine kinase activity"/>
    <property type="evidence" value="ECO:0007669"/>
    <property type="project" value="TreeGrafter"/>
</dbReference>
<feature type="transmembrane region" description="Helical" evidence="7">
    <location>
        <begin position="435"/>
        <end position="459"/>
    </location>
</feature>
<keyword evidence="11" id="KW-1185">Reference proteome</keyword>
<dbReference type="EMBL" id="SNXS01000003">
    <property type="protein sequence ID" value="TDP71512.1"/>
    <property type="molecule type" value="Genomic_DNA"/>
</dbReference>
<dbReference type="InterPro" id="IPR003856">
    <property type="entry name" value="LPS_length_determ_N"/>
</dbReference>
<evidence type="ECO:0000259" key="8">
    <source>
        <dbReference type="Pfam" id="PF02706"/>
    </source>
</evidence>
<evidence type="ECO:0000313" key="10">
    <source>
        <dbReference type="EMBL" id="TDP71512.1"/>
    </source>
</evidence>
<dbReference type="InterPro" id="IPR050445">
    <property type="entry name" value="Bact_polysacc_biosynth/exp"/>
</dbReference>
<comment type="caution">
    <text evidence="10">The sequence shown here is derived from an EMBL/GenBank/DDBJ whole genome shotgun (WGS) entry which is preliminary data.</text>
</comment>
<evidence type="ECO:0000259" key="9">
    <source>
        <dbReference type="Pfam" id="PF13807"/>
    </source>
</evidence>
<feature type="domain" description="Polysaccharide chain length determinant N-terminal" evidence="8">
    <location>
        <begin position="21"/>
        <end position="110"/>
    </location>
</feature>
<evidence type="ECO:0000256" key="7">
    <source>
        <dbReference type="SAM" id="Phobius"/>
    </source>
</evidence>
<comment type="subcellular location">
    <subcellularLocation>
        <location evidence="1">Cell membrane</location>
        <topology evidence="1">Multi-pass membrane protein</topology>
    </subcellularLocation>
</comment>
<dbReference type="Pfam" id="PF02706">
    <property type="entry name" value="Wzz"/>
    <property type="match status" value="1"/>
</dbReference>
<dbReference type="InterPro" id="IPR032807">
    <property type="entry name" value="GNVR"/>
</dbReference>
<evidence type="ECO:0000256" key="1">
    <source>
        <dbReference type="ARBA" id="ARBA00004651"/>
    </source>
</evidence>
<keyword evidence="3 7" id="KW-0812">Transmembrane</keyword>
<dbReference type="Proteomes" id="UP000295361">
    <property type="component" value="Unassembled WGS sequence"/>
</dbReference>